<feature type="repeat" description="ANK" evidence="1">
    <location>
        <begin position="26"/>
        <end position="58"/>
    </location>
</feature>
<organism evidence="4 5">
    <name type="scientific">Protopolystoma xenopodis</name>
    <dbReference type="NCBI Taxonomy" id="117903"/>
    <lineage>
        <taxon>Eukaryota</taxon>
        <taxon>Metazoa</taxon>
        <taxon>Spiralia</taxon>
        <taxon>Lophotrochozoa</taxon>
        <taxon>Platyhelminthes</taxon>
        <taxon>Monogenea</taxon>
        <taxon>Polyopisthocotylea</taxon>
        <taxon>Polystomatidea</taxon>
        <taxon>Polystomatidae</taxon>
        <taxon>Protopolystoma</taxon>
    </lineage>
</organism>
<feature type="compositionally biased region" description="Low complexity" evidence="2">
    <location>
        <begin position="60"/>
        <end position="73"/>
    </location>
</feature>
<dbReference type="AlphaFoldDB" id="A0A448XL72"/>
<name>A0A448XL72_9PLAT</name>
<comment type="caution">
    <text evidence="4">The sequence shown here is derived from an EMBL/GenBank/DDBJ whole genome shotgun (WGS) entry which is preliminary data.</text>
</comment>
<dbReference type="InterPro" id="IPR002110">
    <property type="entry name" value="Ankyrin_rpt"/>
</dbReference>
<keyword evidence="1" id="KW-0040">ANK repeat</keyword>
<proteinExistence type="predicted"/>
<dbReference type="OrthoDB" id="2122982at2759"/>
<evidence type="ECO:0000313" key="4">
    <source>
        <dbReference type="EMBL" id="VEL39289.1"/>
    </source>
</evidence>
<gene>
    <name evidence="4" type="ORF">PXEA_LOCUS32729</name>
</gene>
<dbReference type="Gene3D" id="1.25.40.20">
    <property type="entry name" value="Ankyrin repeat-containing domain"/>
    <property type="match status" value="1"/>
</dbReference>
<feature type="non-terminal residue" evidence="4">
    <location>
        <position position="251"/>
    </location>
</feature>
<protein>
    <submittedName>
        <fullName evidence="4">Uncharacterized protein</fullName>
    </submittedName>
</protein>
<reference evidence="4" key="1">
    <citation type="submission" date="2018-11" db="EMBL/GenBank/DDBJ databases">
        <authorList>
            <consortium name="Pathogen Informatics"/>
        </authorList>
    </citation>
    <scope>NUCLEOTIDE SEQUENCE</scope>
</reference>
<dbReference type="EMBL" id="CAAALY010260737">
    <property type="protein sequence ID" value="VEL39289.1"/>
    <property type="molecule type" value="Genomic_DNA"/>
</dbReference>
<dbReference type="SMART" id="SM00248">
    <property type="entry name" value="ANK"/>
    <property type="match status" value="1"/>
</dbReference>
<evidence type="ECO:0000256" key="3">
    <source>
        <dbReference type="SAM" id="SignalP"/>
    </source>
</evidence>
<dbReference type="InterPro" id="IPR036770">
    <property type="entry name" value="Ankyrin_rpt-contain_sf"/>
</dbReference>
<sequence>MFGSILCLLLRQAQTTPWLLDEARQDGFTALHLAILNDHLGSIDLLLEAGASPNNLPSPSELVSANNSSLLSSDGAPLQPGSSTAQSDGSPFYCGDLSAAALSLTPPPPPSPSPLQLAVHRGDPEVPIPFIHHAKVSSLDAFDPSGLIRASLISAIVTTAGSTSSCGLTSRLDISLIPFLASVARMLVRMADTLPMQETSPARLPASTFEHGLASGSSCLSSCSSPPCPDGTPPFSTPAAPTASTRCDVAL</sequence>
<dbReference type="PROSITE" id="PS50297">
    <property type="entry name" value="ANK_REP_REGION"/>
    <property type="match status" value="1"/>
</dbReference>
<dbReference type="Pfam" id="PF00023">
    <property type="entry name" value="Ank"/>
    <property type="match status" value="1"/>
</dbReference>
<dbReference type="SUPFAM" id="SSF48403">
    <property type="entry name" value="Ankyrin repeat"/>
    <property type="match status" value="2"/>
</dbReference>
<evidence type="ECO:0000256" key="2">
    <source>
        <dbReference type="SAM" id="MobiDB-lite"/>
    </source>
</evidence>
<feature type="signal peptide" evidence="3">
    <location>
        <begin position="1"/>
        <end position="15"/>
    </location>
</feature>
<dbReference type="Proteomes" id="UP000784294">
    <property type="component" value="Unassembled WGS sequence"/>
</dbReference>
<keyword evidence="3" id="KW-0732">Signal</keyword>
<accession>A0A448XL72</accession>
<feature type="region of interest" description="Disordered" evidence="2">
    <location>
        <begin position="57"/>
        <end position="88"/>
    </location>
</feature>
<feature type="region of interest" description="Disordered" evidence="2">
    <location>
        <begin position="230"/>
        <end position="251"/>
    </location>
</feature>
<evidence type="ECO:0000256" key="1">
    <source>
        <dbReference type="PROSITE-ProRule" id="PRU00023"/>
    </source>
</evidence>
<dbReference type="PROSITE" id="PS50088">
    <property type="entry name" value="ANK_REPEAT"/>
    <property type="match status" value="1"/>
</dbReference>
<evidence type="ECO:0000313" key="5">
    <source>
        <dbReference type="Proteomes" id="UP000784294"/>
    </source>
</evidence>
<feature type="chain" id="PRO_5019020263" evidence="3">
    <location>
        <begin position="16"/>
        <end position="251"/>
    </location>
</feature>
<keyword evidence="5" id="KW-1185">Reference proteome</keyword>